<sequence length="380" mass="42428">MRFNRLLALSGFGVFATACALPLNASTDTIGDNTVQTAGNYDPKNIASDAWWTIYSNKGSHYQCLFKANDEEAGRLIENTGDPPTARSRWEGSMYAERFIWNWHENWFDDDNCNFEYLHLKDAFDALELNAYCIDDEEHTGHNVGWSLGHYDEHKTGLPDSNSFSQMTPPVLQTYTVGEQTYKSTGGYYTFVVNQNDGAIIALDMHSPMNAIKHHWKDVGGENDWEGLPSLQYGSDLMWGKWVEGNEDVKKLRVYAVHNVLNDETTALVSRAMSNKVLPNLITWPGAVFNAQTDPTSFQALLGSPIGGTIAIMLAQHKAELGNKEVYQINVVSDEKSVQFMEVTELHMFFQIRDVLPVGDVLPKPEEGEKEEGGGVNGAT</sequence>
<accession>A0ACC2IFJ4</accession>
<evidence type="ECO:0000313" key="2">
    <source>
        <dbReference type="Proteomes" id="UP001153331"/>
    </source>
</evidence>
<protein>
    <submittedName>
        <fullName evidence="1">Uncharacterized protein</fullName>
    </submittedName>
</protein>
<reference evidence="1" key="1">
    <citation type="submission" date="2022-11" db="EMBL/GenBank/DDBJ databases">
        <title>Genome Sequence of Boeremia exigua.</title>
        <authorList>
            <person name="Buettner E."/>
        </authorList>
    </citation>
    <scope>NUCLEOTIDE SEQUENCE</scope>
    <source>
        <strain evidence="1">CU02</strain>
    </source>
</reference>
<dbReference type="Proteomes" id="UP001153331">
    <property type="component" value="Unassembled WGS sequence"/>
</dbReference>
<organism evidence="1 2">
    <name type="scientific">Boeremia exigua</name>
    <dbReference type="NCBI Taxonomy" id="749465"/>
    <lineage>
        <taxon>Eukaryota</taxon>
        <taxon>Fungi</taxon>
        <taxon>Dikarya</taxon>
        <taxon>Ascomycota</taxon>
        <taxon>Pezizomycotina</taxon>
        <taxon>Dothideomycetes</taxon>
        <taxon>Pleosporomycetidae</taxon>
        <taxon>Pleosporales</taxon>
        <taxon>Pleosporineae</taxon>
        <taxon>Didymellaceae</taxon>
        <taxon>Boeremia</taxon>
    </lineage>
</organism>
<evidence type="ECO:0000313" key="1">
    <source>
        <dbReference type="EMBL" id="KAJ8113918.1"/>
    </source>
</evidence>
<keyword evidence="2" id="KW-1185">Reference proteome</keyword>
<proteinExistence type="predicted"/>
<comment type="caution">
    <text evidence="1">The sequence shown here is derived from an EMBL/GenBank/DDBJ whole genome shotgun (WGS) entry which is preliminary data.</text>
</comment>
<name>A0ACC2IFJ4_9PLEO</name>
<dbReference type="EMBL" id="JAPHNI010000223">
    <property type="protein sequence ID" value="KAJ8113918.1"/>
    <property type="molecule type" value="Genomic_DNA"/>
</dbReference>
<gene>
    <name evidence="1" type="ORF">OPT61_g4073</name>
</gene>